<name>A0A0G4LNJ7_VERLO</name>
<sequence length="26" mass="2888">MANAANSETILTTNSIRDENPLISRR</sequence>
<evidence type="ECO:0000313" key="2">
    <source>
        <dbReference type="EMBL" id="CRK23607.1"/>
    </source>
</evidence>
<evidence type="ECO:0000256" key="1">
    <source>
        <dbReference type="SAM" id="MobiDB-lite"/>
    </source>
</evidence>
<reference evidence="3" key="1">
    <citation type="submission" date="2015-05" db="EMBL/GenBank/DDBJ databases">
        <authorList>
            <person name="Fogelqvist Johan"/>
        </authorList>
    </citation>
    <scope>NUCLEOTIDE SEQUENCE [LARGE SCALE GENOMIC DNA]</scope>
</reference>
<feature type="compositionally biased region" description="Polar residues" evidence="1">
    <location>
        <begin position="1"/>
        <end position="15"/>
    </location>
</feature>
<gene>
    <name evidence="2" type="ORF">BN1723_018081</name>
</gene>
<evidence type="ECO:0000313" key="3">
    <source>
        <dbReference type="Proteomes" id="UP000045706"/>
    </source>
</evidence>
<dbReference type="EMBL" id="CVQI01014903">
    <property type="protein sequence ID" value="CRK23607.1"/>
    <property type="molecule type" value="Genomic_DNA"/>
</dbReference>
<proteinExistence type="predicted"/>
<accession>A0A0G4LNJ7</accession>
<organism evidence="2 3">
    <name type="scientific">Verticillium longisporum</name>
    <name type="common">Verticillium dahliae var. longisporum</name>
    <dbReference type="NCBI Taxonomy" id="100787"/>
    <lineage>
        <taxon>Eukaryota</taxon>
        <taxon>Fungi</taxon>
        <taxon>Dikarya</taxon>
        <taxon>Ascomycota</taxon>
        <taxon>Pezizomycotina</taxon>
        <taxon>Sordariomycetes</taxon>
        <taxon>Hypocreomycetidae</taxon>
        <taxon>Glomerellales</taxon>
        <taxon>Plectosphaerellaceae</taxon>
        <taxon>Verticillium</taxon>
    </lineage>
</organism>
<dbReference type="AlphaFoldDB" id="A0A0G4LNJ7"/>
<protein>
    <submittedName>
        <fullName evidence="2">Uncharacterized protein</fullName>
    </submittedName>
</protein>
<feature type="non-terminal residue" evidence="2">
    <location>
        <position position="26"/>
    </location>
</feature>
<dbReference type="Proteomes" id="UP000045706">
    <property type="component" value="Unassembled WGS sequence"/>
</dbReference>
<feature type="region of interest" description="Disordered" evidence="1">
    <location>
        <begin position="1"/>
        <end position="26"/>
    </location>
</feature>